<keyword evidence="6 12" id="KW-0479">Metal-binding</keyword>
<dbReference type="InterPro" id="IPR050182">
    <property type="entry name" value="Cytochrome_P450_fam2"/>
</dbReference>
<dbReference type="PANTHER" id="PTHR24300:SF390">
    <property type="entry name" value="CYTOCHROME P450 FAMILY 2 SUBFAMILY A MEMBER 6 GENE 2"/>
    <property type="match status" value="1"/>
</dbReference>
<protein>
    <recommendedName>
        <fullName evidence="15">Cytochrome P450</fullName>
    </recommendedName>
</protein>
<dbReference type="PRINTS" id="PR00385">
    <property type="entry name" value="P450"/>
</dbReference>
<organism evidence="13 14">
    <name type="scientific">Staurois parvus</name>
    <dbReference type="NCBI Taxonomy" id="386267"/>
    <lineage>
        <taxon>Eukaryota</taxon>
        <taxon>Metazoa</taxon>
        <taxon>Chordata</taxon>
        <taxon>Craniata</taxon>
        <taxon>Vertebrata</taxon>
        <taxon>Euteleostomi</taxon>
        <taxon>Amphibia</taxon>
        <taxon>Batrachia</taxon>
        <taxon>Anura</taxon>
        <taxon>Neobatrachia</taxon>
        <taxon>Ranoidea</taxon>
        <taxon>Ranidae</taxon>
        <taxon>Staurois</taxon>
    </lineage>
</organism>
<evidence type="ECO:0000256" key="10">
    <source>
        <dbReference type="ARBA" id="ARBA00023004"/>
    </source>
</evidence>
<comment type="similarity">
    <text evidence="4 12">Belongs to the cytochrome P450 family.</text>
</comment>
<evidence type="ECO:0000313" key="14">
    <source>
        <dbReference type="Proteomes" id="UP001162483"/>
    </source>
</evidence>
<evidence type="ECO:0000256" key="11">
    <source>
        <dbReference type="ARBA" id="ARBA00023136"/>
    </source>
</evidence>
<dbReference type="EMBL" id="CATNWA010015587">
    <property type="protein sequence ID" value="CAI9584861.1"/>
    <property type="molecule type" value="Genomic_DNA"/>
</dbReference>
<dbReference type="Gene3D" id="1.10.630.10">
    <property type="entry name" value="Cytochrome P450"/>
    <property type="match status" value="1"/>
</dbReference>
<dbReference type="InterPro" id="IPR002401">
    <property type="entry name" value="Cyt_P450_E_grp-I"/>
</dbReference>
<evidence type="ECO:0000256" key="4">
    <source>
        <dbReference type="ARBA" id="ARBA00010617"/>
    </source>
</evidence>
<comment type="caution">
    <text evidence="13">The sequence shown here is derived from an EMBL/GenBank/DDBJ whole genome shotgun (WGS) entry which is preliminary data.</text>
</comment>
<dbReference type="InterPro" id="IPR001128">
    <property type="entry name" value="Cyt_P450"/>
</dbReference>
<comment type="subcellular location">
    <subcellularLocation>
        <location evidence="3">Endoplasmic reticulum membrane</location>
    </subcellularLocation>
    <subcellularLocation>
        <location evidence="2">Microsome membrane</location>
    </subcellularLocation>
</comment>
<keyword evidence="11" id="KW-0472">Membrane</keyword>
<keyword evidence="9 12" id="KW-0560">Oxidoreductase</keyword>
<keyword evidence="7" id="KW-0256">Endoplasmic reticulum</keyword>
<evidence type="ECO:0000256" key="1">
    <source>
        <dbReference type="ARBA" id="ARBA00001971"/>
    </source>
</evidence>
<evidence type="ECO:0000256" key="7">
    <source>
        <dbReference type="ARBA" id="ARBA00022824"/>
    </source>
</evidence>
<evidence type="ECO:0008006" key="15">
    <source>
        <dbReference type="Google" id="ProtNLM"/>
    </source>
</evidence>
<dbReference type="CDD" id="cd11026">
    <property type="entry name" value="CYP2"/>
    <property type="match status" value="1"/>
</dbReference>
<dbReference type="InterPro" id="IPR017972">
    <property type="entry name" value="Cyt_P450_CS"/>
</dbReference>
<dbReference type="PRINTS" id="PR00463">
    <property type="entry name" value="EP450I"/>
</dbReference>
<dbReference type="PROSITE" id="PS00086">
    <property type="entry name" value="CYTOCHROME_P450"/>
    <property type="match status" value="1"/>
</dbReference>
<dbReference type="Proteomes" id="UP001162483">
    <property type="component" value="Unassembled WGS sequence"/>
</dbReference>
<gene>
    <name evidence="13" type="ORF">SPARVUS_LOCUS10092282</name>
</gene>
<sequence length="449" mass="51880">MRNRKKKYKHLPPGPSPLPLLGNVLQLNMKDLPKSFIKLAKIHGDVFTVHLGSNAVVVLHGYDAVKEALVDNADIFGDRAFLPAGQLVFKDYGLMLSNGERWRQLRRFSLTTLRNFGMGKRSVEERIQEESCCLKEEFRKKAGSPFDPTYLVTLAVSNVICSIVFGQRFDYKDKNFLCLFAMLKNGFRIRNSYVGQLLNSFPKIMHLLPGPHHQVIQNFFTLNEFVMDKVREHQKTLDQNCPRDFIDCFLIKMEQEKDNPKSEFCFQNLFVTVINIFLAGTETTSTTIRLSFRILLKYPDILAKVQEEIDHVIGQNRCPSVEDRRKMPYTDAVIHETQRIADVLPMSVPHATAETIVFRGYTIPKVTKMLYFLTSVLKDPKQFQNPHKFDPNNFLDEKGGFWKKEAFIPFSTGKRMCIGEGLAKMELFLFITTILQNFHLKSDEDPFRY</sequence>
<reference evidence="13" key="1">
    <citation type="submission" date="2023-05" db="EMBL/GenBank/DDBJ databases">
        <authorList>
            <person name="Stuckert A."/>
        </authorList>
    </citation>
    <scope>NUCLEOTIDE SEQUENCE</scope>
</reference>
<evidence type="ECO:0000256" key="8">
    <source>
        <dbReference type="ARBA" id="ARBA00022848"/>
    </source>
</evidence>
<name>A0ABN9EJ06_9NEOB</name>
<dbReference type="SUPFAM" id="SSF48264">
    <property type="entry name" value="Cytochrome P450"/>
    <property type="match status" value="1"/>
</dbReference>
<evidence type="ECO:0000256" key="12">
    <source>
        <dbReference type="RuleBase" id="RU000461"/>
    </source>
</evidence>
<proteinExistence type="inferred from homology"/>
<dbReference type="PANTHER" id="PTHR24300">
    <property type="entry name" value="CYTOCHROME P450 508A4-RELATED"/>
    <property type="match status" value="1"/>
</dbReference>
<evidence type="ECO:0000313" key="13">
    <source>
        <dbReference type="EMBL" id="CAI9584861.1"/>
    </source>
</evidence>
<dbReference type="InterPro" id="IPR008067">
    <property type="entry name" value="Cyt_P450_E_grp-I_CYP2A-like"/>
</dbReference>
<dbReference type="InterPro" id="IPR036396">
    <property type="entry name" value="Cyt_P450_sf"/>
</dbReference>
<evidence type="ECO:0000256" key="3">
    <source>
        <dbReference type="ARBA" id="ARBA00004586"/>
    </source>
</evidence>
<evidence type="ECO:0000256" key="6">
    <source>
        <dbReference type="ARBA" id="ARBA00022723"/>
    </source>
</evidence>
<keyword evidence="8" id="KW-0492">Microsome</keyword>
<accession>A0ABN9EJ06</accession>
<evidence type="ECO:0000256" key="5">
    <source>
        <dbReference type="ARBA" id="ARBA00022617"/>
    </source>
</evidence>
<dbReference type="PRINTS" id="PR01684">
    <property type="entry name" value="EP450ICYP2A"/>
</dbReference>
<keyword evidence="14" id="KW-1185">Reference proteome</keyword>
<comment type="cofactor">
    <cofactor evidence="1">
        <name>heme</name>
        <dbReference type="ChEBI" id="CHEBI:30413"/>
    </cofactor>
</comment>
<keyword evidence="12" id="KW-0503">Monooxygenase</keyword>
<keyword evidence="10 12" id="KW-0408">Iron</keyword>
<dbReference type="Pfam" id="PF00067">
    <property type="entry name" value="p450"/>
    <property type="match status" value="1"/>
</dbReference>
<evidence type="ECO:0000256" key="9">
    <source>
        <dbReference type="ARBA" id="ARBA00023002"/>
    </source>
</evidence>
<evidence type="ECO:0000256" key="2">
    <source>
        <dbReference type="ARBA" id="ARBA00004524"/>
    </source>
</evidence>
<keyword evidence="5 12" id="KW-0349">Heme</keyword>